<reference evidence="9 10" key="3">
    <citation type="submission" date="2020-02" db="EMBL/GenBank/DDBJ databases">
        <title>Flavobacterium profundi sp. nov., isolated from a deep-sea seamount.</title>
        <authorList>
            <person name="Zhang D.-C."/>
        </authorList>
    </citation>
    <scope>NUCLEOTIDE SEQUENCE [LARGE SCALE GENOMIC DNA]</scope>
    <source>
        <strain evidence="9 10">EC11</strain>
    </source>
</reference>
<feature type="transmembrane region" description="Helical" evidence="8">
    <location>
        <begin position="142"/>
        <end position="166"/>
    </location>
</feature>
<dbReference type="PANTHER" id="PTHR21716:SF53">
    <property type="entry name" value="PERMEASE PERM-RELATED"/>
    <property type="match status" value="1"/>
</dbReference>
<comment type="similarity">
    <text evidence="2">Belongs to the autoinducer-2 exporter (AI-2E) (TC 2.A.86) family.</text>
</comment>
<feature type="transmembrane region" description="Helical" evidence="8">
    <location>
        <begin position="30"/>
        <end position="47"/>
    </location>
</feature>
<comment type="caution">
    <text evidence="9">The sequence shown here is derived from an EMBL/GenBank/DDBJ whole genome shotgun (WGS) entry which is preliminary data.</text>
</comment>
<evidence type="ECO:0000256" key="4">
    <source>
        <dbReference type="ARBA" id="ARBA00022475"/>
    </source>
</evidence>
<evidence type="ECO:0000256" key="7">
    <source>
        <dbReference type="ARBA" id="ARBA00023136"/>
    </source>
</evidence>
<keyword evidence="4" id="KW-1003">Cell membrane</keyword>
<evidence type="ECO:0000256" key="6">
    <source>
        <dbReference type="ARBA" id="ARBA00022989"/>
    </source>
</evidence>
<reference evidence="10" key="1">
    <citation type="submission" date="2019-05" db="EMBL/GenBank/DDBJ databases">
        <title>Flavobacterium profundi sp. nov., isolated from a deep-sea seamount.</title>
        <authorList>
            <person name="Zhang D.-C."/>
        </authorList>
    </citation>
    <scope>NUCLEOTIDE SEQUENCE [LARGE SCALE GENOMIC DNA]</scope>
    <source>
        <strain evidence="10">EC11</strain>
    </source>
</reference>
<dbReference type="EMBL" id="VEVQ02000009">
    <property type="protein sequence ID" value="NHN26891.1"/>
    <property type="molecule type" value="Genomic_DNA"/>
</dbReference>
<organism evidence="9 10">
    <name type="scientific">Flavobacterium jejuense</name>
    <dbReference type="NCBI Taxonomy" id="1544455"/>
    <lineage>
        <taxon>Bacteria</taxon>
        <taxon>Pseudomonadati</taxon>
        <taxon>Bacteroidota</taxon>
        <taxon>Flavobacteriia</taxon>
        <taxon>Flavobacteriales</taxon>
        <taxon>Flavobacteriaceae</taxon>
        <taxon>Flavobacterium</taxon>
    </lineage>
</organism>
<evidence type="ECO:0000256" key="8">
    <source>
        <dbReference type="SAM" id="Phobius"/>
    </source>
</evidence>
<keyword evidence="7 8" id="KW-0472">Membrane</keyword>
<feature type="transmembrane region" description="Helical" evidence="8">
    <location>
        <begin position="59"/>
        <end position="82"/>
    </location>
</feature>
<keyword evidence="5 8" id="KW-0812">Transmembrane</keyword>
<evidence type="ECO:0000313" key="9">
    <source>
        <dbReference type="EMBL" id="NHN26891.1"/>
    </source>
</evidence>
<keyword evidence="10" id="KW-1185">Reference proteome</keyword>
<gene>
    <name evidence="9" type="ORF">FIA58_014495</name>
</gene>
<evidence type="ECO:0000313" key="10">
    <source>
        <dbReference type="Proteomes" id="UP000817854"/>
    </source>
</evidence>
<dbReference type="RefSeq" id="WP_140963203.1">
    <property type="nucleotide sequence ID" value="NZ_VEVQ02000009.1"/>
</dbReference>
<feature type="transmembrane region" description="Helical" evidence="8">
    <location>
        <begin position="298"/>
        <end position="321"/>
    </location>
</feature>
<name>A0ABX0IXZ7_9FLAO</name>
<sequence length="373" mass="41755">MDTKSKHHSALDLLGFIAIIFIAYMLKGLIIPLLFAIILSVLLYPIVSFLEKKFRFNRVLSALVSIITLTILVMSVVSFVGIKVEEIASKRNEYYTSAKEKIIPLINKAEKSTGIQSEEIIQTENMKMGKVVKDNFSDITSFLMASGSILSNLVLVPLYMFFFLLYRKFFISFIYSICSKKCSKGETKEILTKLYEVQQNYLIGLLTVMLIVGCLNSIGLLILGIDYPFFFGFLCALLLLIPYIGIIIGSLLPAIVALATKDSAWYAVGVIGIFGFIQFIEGNFITPNITGSKVSINAFVSILSIIVFSMLWGTSGMVLALPVTASLKVIFDHSPQFRAIGFLLGQPTDEFLKSKARRRLKIWKEIRKIKNKQ</sequence>
<keyword evidence="3" id="KW-0813">Transport</keyword>
<evidence type="ECO:0000256" key="5">
    <source>
        <dbReference type="ARBA" id="ARBA00022692"/>
    </source>
</evidence>
<evidence type="ECO:0000256" key="2">
    <source>
        <dbReference type="ARBA" id="ARBA00009773"/>
    </source>
</evidence>
<proteinExistence type="inferred from homology"/>
<evidence type="ECO:0000256" key="3">
    <source>
        <dbReference type="ARBA" id="ARBA00022448"/>
    </source>
</evidence>
<dbReference type="InterPro" id="IPR002549">
    <property type="entry name" value="AI-2E-like"/>
</dbReference>
<evidence type="ECO:0000256" key="1">
    <source>
        <dbReference type="ARBA" id="ARBA00004651"/>
    </source>
</evidence>
<feature type="transmembrane region" description="Helical" evidence="8">
    <location>
        <begin position="229"/>
        <end position="252"/>
    </location>
</feature>
<comment type="subcellular location">
    <subcellularLocation>
        <location evidence="1">Cell membrane</location>
        <topology evidence="1">Multi-pass membrane protein</topology>
    </subcellularLocation>
</comment>
<dbReference type="PANTHER" id="PTHR21716">
    <property type="entry name" value="TRANSMEMBRANE PROTEIN"/>
    <property type="match status" value="1"/>
</dbReference>
<feature type="transmembrane region" description="Helical" evidence="8">
    <location>
        <begin position="201"/>
        <end position="223"/>
    </location>
</feature>
<dbReference type="Pfam" id="PF01594">
    <property type="entry name" value="AI-2E_transport"/>
    <property type="match status" value="1"/>
</dbReference>
<feature type="transmembrane region" description="Helical" evidence="8">
    <location>
        <begin position="264"/>
        <end position="286"/>
    </location>
</feature>
<dbReference type="Proteomes" id="UP000817854">
    <property type="component" value="Unassembled WGS sequence"/>
</dbReference>
<accession>A0ABX0IXZ7</accession>
<protein>
    <submittedName>
        <fullName evidence="9">AI-2E family transporter</fullName>
    </submittedName>
</protein>
<reference evidence="9 10" key="2">
    <citation type="submission" date="2019-05" db="EMBL/GenBank/DDBJ databases">
        <authorList>
            <person name="Lianzixin W."/>
        </authorList>
    </citation>
    <scope>NUCLEOTIDE SEQUENCE [LARGE SCALE GENOMIC DNA]</scope>
    <source>
        <strain evidence="9 10">EC11</strain>
    </source>
</reference>
<keyword evidence="6 8" id="KW-1133">Transmembrane helix</keyword>